<reference evidence="3" key="1">
    <citation type="journal article" date="2018" name="Genome Biol. Evol.">
        <title>Genomics and development of Lentinus tigrinus, a white-rot wood-decaying mushroom with dimorphic fruiting bodies.</title>
        <authorList>
            <person name="Wu B."/>
            <person name="Xu Z."/>
            <person name="Knudson A."/>
            <person name="Carlson A."/>
            <person name="Chen N."/>
            <person name="Kovaka S."/>
            <person name="LaButti K."/>
            <person name="Lipzen A."/>
            <person name="Pennachio C."/>
            <person name="Riley R."/>
            <person name="Schakwitz W."/>
            <person name="Umezawa K."/>
            <person name="Ohm R.A."/>
            <person name="Grigoriev I.V."/>
            <person name="Nagy L.G."/>
            <person name="Gibbons J."/>
            <person name="Hibbett D."/>
        </authorList>
    </citation>
    <scope>NUCLEOTIDE SEQUENCE [LARGE SCALE GENOMIC DNA]</scope>
    <source>
        <strain evidence="3">ALCF2SS1-6</strain>
    </source>
</reference>
<evidence type="ECO:0000313" key="4">
    <source>
        <dbReference type="Proteomes" id="UP000313359"/>
    </source>
</evidence>
<organism evidence="3 4">
    <name type="scientific">Lentinus tigrinus ALCF2SS1-6</name>
    <dbReference type="NCBI Taxonomy" id="1328759"/>
    <lineage>
        <taxon>Eukaryota</taxon>
        <taxon>Fungi</taxon>
        <taxon>Dikarya</taxon>
        <taxon>Basidiomycota</taxon>
        <taxon>Agaricomycotina</taxon>
        <taxon>Agaricomycetes</taxon>
        <taxon>Polyporales</taxon>
        <taxon>Polyporaceae</taxon>
        <taxon>Lentinus</taxon>
    </lineage>
</organism>
<feature type="compositionally biased region" description="Polar residues" evidence="2">
    <location>
        <begin position="204"/>
        <end position="226"/>
    </location>
</feature>
<protein>
    <submittedName>
        <fullName evidence="3">Uncharacterized protein</fullName>
    </submittedName>
</protein>
<keyword evidence="1" id="KW-0175">Coiled coil</keyword>
<keyword evidence="4" id="KW-1185">Reference proteome</keyword>
<evidence type="ECO:0000256" key="2">
    <source>
        <dbReference type="SAM" id="MobiDB-lite"/>
    </source>
</evidence>
<proteinExistence type="predicted"/>
<gene>
    <name evidence="3" type="ORF">L227DRAFT_609285</name>
</gene>
<feature type="region of interest" description="Disordered" evidence="2">
    <location>
        <begin position="173"/>
        <end position="419"/>
    </location>
</feature>
<feature type="compositionally biased region" description="Polar residues" evidence="2">
    <location>
        <begin position="173"/>
        <end position="183"/>
    </location>
</feature>
<accession>A0A5C2SHG8</accession>
<feature type="compositionally biased region" description="Acidic residues" evidence="2">
    <location>
        <begin position="289"/>
        <end position="303"/>
    </location>
</feature>
<feature type="coiled-coil region" evidence="1">
    <location>
        <begin position="28"/>
        <end position="143"/>
    </location>
</feature>
<dbReference type="EMBL" id="ML122258">
    <property type="protein sequence ID" value="RPD62717.1"/>
    <property type="molecule type" value="Genomic_DNA"/>
</dbReference>
<dbReference type="AlphaFoldDB" id="A0A5C2SHG8"/>
<dbReference type="STRING" id="1328759.A0A5C2SHG8"/>
<sequence length="419" mass="45759">MPSASSSTSNISVSDALANLTKAATVAFNVVQGAQEQAQEEAARLREERDDALKALQEAQLDAKDLEVREEGWKAALDKSDLTIKHQAETIAQLRAEIQQWKTQLNRLEESSRQEIDGWKEQYRRAEHERTRLSARIEELIAGQLAWNAAAHAYTAPFTPRMAYANVEEPAMSSSGTKRASTSHSHRAGTPHTGRVPADDEGGPSSTARKSRAPQSSRSVAQAESQSRNTSPTRPRRRKDNVSAVEAQVASGSRTTPRTTAASRSAPSQPQSQPRQQVIRRVTAFVDVKEEEETDDALDELDSESAASGSVYDPDEAPPIPPGGRRRRTSAKHKRAQQFDEEEQTAYEDEDEESNEAEDDELLLGPKTKKPPRAQGGGTKQSRPSVGRKQPGSTKKRKIDVDGNAASGRAGPVKAAKTR</sequence>
<dbReference type="Proteomes" id="UP000313359">
    <property type="component" value="Unassembled WGS sequence"/>
</dbReference>
<feature type="compositionally biased region" description="Basic residues" evidence="2">
    <location>
        <begin position="324"/>
        <end position="336"/>
    </location>
</feature>
<feature type="compositionally biased region" description="Low complexity" evidence="2">
    <location>
        <begin position="250"/>
        <end position="276"/>
    </location>
</feature>
<dbReference type="OrthoDB" id="3269067at2759"/>
<evidence type="ECO:0000313" key="3">
    <source>
        <dbReference type="EMBL" id="RPD62717.1"/>
    </source>
</evidence>
<feature type="compositionally biased region" description="Acidic residues" evidence="2">
    <location>
        <begin position="339"/>
        <end position="362"/>
    </location>
</feature>
<evidence type="ECO:0000256" key="1">
    <source>
        <dbReference type="SAM" id="Coils"/>
    </source>
</evidence>
<name>A0A5C2SHG8_9APHY</name>